<evidence type="ECO:0000256" key="7">
    <source>
        <dbReference type="SAM" id="MobiDB-lite"/>
    </source>
</evidence>
<feature type="region of interest" description="Disordered" evidence="7">
    <location>
        <begin position="1"/>
        <end position="30"/>
    </location>
</feature>
<accession>A0A835K2I7</accession>
<dbReference type="OrthoDB" id="427777at2759"/>
<dbReference type="GO" id="GO:0000922">
    <property type="term" value="C:spindle pole"/>
    <property type="evidence" value="ECO:0007669"/>
    <property type="project" value="UniProtKB-SubCell"/>
</dbReference>
<comment type="similarity">
    <text evidence="3">Belongs to the TBCC family.</text>
</comment>
<comment type="subcellular location">
    <subcellularLocation>
        <location evidence="1">Cytoplasm</location>
        <location evidence="1">Cytoskeleton</location>
        <location evidence="1">Microtubule organizing center</location>
        <location evidence="1">Centrosome</location>
    </subcellularLocation>
    <subcellularLocation>
        <location evidence="2">Cytoplasm</location>
        <location evidence="2">Cytoskeleton</location>
        <location evidence="2">Spindle pole</location>
    </subcellularLocation>
</comment>
<organism evidence="9 10">
    <name type="scientific">Salix dunnii</name>
    <dbReference type="NCBI Taxonomy" id="1413687"/>
    <lineage>
        <taxon>Eukaryota</taxon>
        <taxon>Viridiplantae</taxon>
        <taxon>Streptophyta</taxon>
        <taxon>Embryophyta</taxon>
        <taxon>Tracheophyta</taxon>
        <taxon>Spermatophyta</taxon>
        <taxon>Magnoliopsida</taxon>
        <taxon>eudicotyledons</taxon>
        <taxon>Gunneridae</taxon>
        <taxon>Pentapetalae</taxon>
        <taxon>rosids</taxon>
        <taxon>fabids</taxon>
        <taxon>Malpighiales</taxon>
        <taxon>Salicaceae</taxon>
        <taxon>Saliceae</taxon>
        <taxon>Salix</taxon>
    </lineage>
</organism>
<evidence type="ECO:0000256" key="2">
    <source>
        <dbReference type="ARBA" id="ARBA00004647"/>
    </source>
</evidence>
<evidence type="ECO:0000313" key="10">
    <source>
        <dbReference type="Proteomes" id="UP000657918"/>
    </source>
</evidence>
<keyword evidence="6" id="KW-0206">Cytoskeleton</keyword>
<dbReference type="InterPro" id="IPR012945">
    <property type="entry name" value="Tubulin-bd_cofactor_C_dom"/>
</dbReference>
<evidence type="ECO:0000256" key="3">
    <source>
        <dbReference type="ARBA" id="ARBA00008848"/>
    </source>
</evidence>
<evidence type="ECO:0000259" key="8">
    <source>
        <dbReference type="PROSITE" id="PS51329"/>
    </source>
</evidence>
<evidence type="ECO:0000256" key="5">
    <source>
        <dbReference type="ARBA" id="ARBA00022490"/>
    </source>
</evidence>
<dbReference type="InterPro" id="IPR039589">
    <property type="entry name" value="TBCC1"/>
</dbReference>
<keyword evidence="5" id="KW-0963">Cytoplasm</keyword>
<dbReference type="Proteomes" id="UP000657918">
    <property type="component" value="Unassembled WGS sequence"/>
</dbReference>
<name>A0A835K2I7_9ROSI</name>
<dbReference type="InterPro" id="IPR016098">
    <property type="entry name" value="CAP/MinC_C"/>
</dbReference>
<keyword evidence="10" id="KW-1185">Reference proteome</keyword>
<dbReference type="Gene3D" id="2.160.20.70">
    <property type="match status" value="1"/>
</dbReference>
<protein>
    <recommendedName>
        <fullName evidence="4">TBCC domain-containing protein 1</fullName>
    </recommendedName>
</protein>
<dbReference type="EMBL" id="JADGMS010000006">
    <property type="protein sequence ID" value="KAF9679708.1"/>
    <property type="molecule type" value="Genomic_DNA"/>
</dbReference>
<evidence type="ECO:0000256" key="6">
    <source>
        <dbReference type="ARBA" id="ARBA00023212"/>
    </source>
</evidence>
<evidence type="ECO:0000256" key="4">
    <source>
        <dbReference type="ARBA" id="ARBA00017559"/>
    </source>
</evidence>
<feature type="compositionally biased region" description="Pro residues" evidence="7">
    <location>
        <begin position="12"/>
        <end position="22"/>
    </location>
</feature>
<evidence type="ECO:0000256" key="1">
    <source>
        <dbReference type="ARBA" id="ARBA00004300"/>
    </source>
</evidence>
<dbReference type="PANTHER" id="PTHR16052:SF0">
    <property type="entry name" value="TBCC DOMAIN-CONTAINING PROTEIN 1"/>
    <property type="match status" value="1"/>
</dbReference>
<feature type="compositionally biased region" description="Low complexity" evidence="7">
    <location>
        <begin position="1"/>
        <end position="11"/>
    </location>
</feature>
<dbReference type="InterPro" id="IPR017901">
    <property type="entry name" value="C-CAP_CF_C-like"/>
</dbReference>
<comment type="caution">
    <text evidence="9">The sequence shown here is derived from an EMBL/GenBank/DDBJ whole genome shotgun (WGS) entry which is preliminary data.</text>
</comment>
<reference evidence="9 10" key="1">
    <citation type="submission" date="2020-10" db="EMBL/GenBank/DDBJ databases">
        <title>Plant Genome Project.</title>
        <authorList>
            <person name="Zhang R.-G."/>
        </authorList>
    </citation>
    <scope>NUCLEOTIDE SEQUENCE [LARGE SCALE GENOMIC DNA]</scope>
    <source>
        <strain evidence="9">FAFU-HL-1</strain>
        <tissue evidence="9">Leaf</tissue>
    </source>
</reference>
<dbReference type="InterPro" id="IPR006599">
    <property type="entry name" value="CARP_motif"/>
</dbReference>
<dbReference type="Pfam" id="PF07986">
    <property type="entry name" value="TBCC"/>
    <property type="match status" value="1"/>
</dbReference>
<gene>
    <name evidence="9" type="ORF">SADUNF_Sadunf06G0042600</name>
</gene>
<dbReference type="SMART" id="SM00673">
    <property type="entry name" value="CARP"/>
    <property type="match status" value="2"/>
</dbReference>
<sequence>MTTETTSTPDPNTNPAPTPNPNPSSLIHPRREPFEHGLLPIPKLIFPDPTPTLIQLKQQLSTHNRVSSSLLADSLQISIDHARLILDTLASVLHSDSDPLVKARPDEVDSVGADLRDLILFLYIQSYKKLLPRTHKDAAAVADVWPSTSAFDGYLSALSPLQLVRSNSRRFMPSQGDEEAHQLSYLKKHMANILSLLAEPMEGEREREEAMVLSMEGFEHLGFLLQFGDKGSEVVTLSQAAPFFANSDPDMPAVPAPATQVHDWISQNIASALEHITERISSKENGPANSSDSDVAMTDACTSSIKTSPGARGSCFIEGISKLSFVKQPSDLKGSSSVKVLNCHDSILYILAPLRYATIYGCSDATIVLGAVGKAVRVEHCERVHVITAAKRVCIANCRECVFFLGVNQRPLMVGDNHKLQVAPYNTFYSELEEHMADVGIDATINRWDETLALGVVDPHDSLSHPAGVSDVQAEPVARVDPDQFTNFLIPSWFGAESPGSTKDNPFQLPEAYLASQQRNLKNLGETKKLLREAPLEENQKRELSSALHLLFKDWLYGGELLAPDLTILVCTHFISYKPNNTCNNSEFVTLQEMSDNFTAYKAIDVE</sequence>
<feature type="domain" description="C-CAP/cofactor C-like" evidence="8">
    <location>
        <begin position="309"/>
        <end position="441"/>
    </location>
</feature>
<dbReference type="PROSITE" id="PS51329">
    <property type="entry name" value="C_CAP_COFACTOR_C"/>
    <property type="match status" value="1"/>
</dbReference>
<dbReference type="PANTHER" id="PTHR16052">
    <property type="entry name" value="TBCC DOMAIN-CONTAINING PROTEIN 1"/>
    <property type="match status" value="1"/>
</dbReference>
<dbReference type="AlphaFoldDB" id="A0A835K2I7"/>
<proteinExistence type="inferred from homology"/>
<evidence type="ECO:0000313" key="9">
    <source>
        <dbReference type="EMBL" id="KAF9679708.1"/>
    </source>
</evidence>